<dbReference type="PANTHER" id="PTHR32075">
    <property type="entry name" value="ISWI CHROMATIN-REMODELING COMPLEX SUBUNIT YPL216W-RELATED"/>
    <property type="match status" value="1"/>
</dbReference>
<keyword evidence="2" id="KW-0539">Nucleus</keyword>
<dbReference type="AlphaFoldDB" id="A0A9P6RB84"/>
<keyword evidence="7" id="KW-1185">Reference proteome</keyword>
<feature type="region of interest" description="Disordered" evidence="4">
    <location>
        <begin position="891"/>
        <end position="915"/>
    </location>
</feature>
<evidence type="ECO:0000313" key="6">
    <source>
        <dbReference type="EMBL" id="KAG0313634.1"/>
    </source>
</evidence>
<evidence type="ECO:0000256" key="2">
    <source>
        <dbReference type="ARBA" id="ARBA00023242"/>
    </source>
</evidence>
<organism evidence="6 7">
    <name type="scientific">Dissophora globulifera</name>
    <dbReference type="NCBI Taxonomy" id="979702"/>
    <lineage>
        <taxon>Eukaryota</taxon>
        <taxon>Fungi</taxon>
        <taxon>Fungi incertae sedis</taxon>
        <taxon>Mucoromycota</taxon>
        <taxon>Mortierellomycotina</taxon>
        <taxon>Mortierellomycetes</taxon>
        <taxon>Mortierellales</taxon>
        <taxon>Mortierellaceae</taxon>
        <taxon>Dissophora</taxon>
    </lineage>
</organism>
<feature type="compositionally biased region" description="Polar residues" evidence="4">
    <location>
        <begin position="130"/>
        <end position="139"/>
    </location>
</feature>
<feature type="compositionally biased region" description="Basic residues" evidence="4">
    <location>
        <begin position="1149"/>
        <end position="1158"/>
    </location>
</feature>
<name>A0A9P6RB84_9FUNG</name>
<dbReference type="EMBL" id="JAAAIP010000686">
    <property type="protein sequence ID" value="KAG0313634.1"/>
    <property type="molecule type" value="Genomic_DNA"/>
</dbReference>
<dbReference type="PANTHER" id="PTHR32075:SF6">
    <property type="entry name" value="ISWI CHROMATIN-REMODELING COMPLEX SUBUNIT YPL216W-RELATED"/>
    <property type="match status" value="1"/>
</dbReference>
<protein>
    <recommendedName>
        <fullName evidence="5">DDT domain-containing protein</fullName>
    </recommendedName>
</protein>
<feature type="coiled-coil region" evidence="3">
    <location>
        <begin position="379"/>
        <end position="424"/>
    </location>
</feature>
<dbReference type="Pfam" id="PF15613">
    <property type="entry name" value="WSD"/>
    <property type="match status" value="1"/>
</dbReference>
<feature type="compositionally biased region" description="Low complexity" evidence="4">
    <location>
        <begin position="8"/>
        <end position="22"/>
    </location>
</feature>
<comment type="subcellular location">
    <subcellularLocation>
        <location evidence="1">Nucleus</location>
    </subcellularLocation>
</comment>
<evidence type="ECO:0000259" key="5">
    <source>
        <dbReference type="PROSITE" id="PS50827"/>
    </source>
</evidence>
<reference evidence="6" key="1">
    <citation type="journal article" date="2020" name="Fungal Divers.">
        <title>Resolving the Mortierellaceae phylogeny through synthesis of multi-gene phylogenetics and phylogenomics.</title>
        <authorList>
            <person name="Vandepol N."/>
            <person name="Liber J."/>
            <person name="Desiro A."/>
            <person name="Na H."/>
            <person name="Kennedy M."/>
            <person name="Barry K."/>
            <person name="Grigoriev I.V."/>
            <person name="Miller A.N."/>
            <person name="O'Donnell K."/>
            <person name="Stajich J.E."/>
            <person name="Bonito G."/>
        </authorList>
    </citation>
    <scope>NUCLEOTIDE SEQUENCE</scope>
    <source>
        <strain evidence="6">REB-010B</strain>
    </source>
</reference>
<feature type="compositionally biased region" description="Acidic residues" evidence="4">
    <location>
        <begin position="1122"/>
        <end position="1145"/>
    </location>
</feature>
<evidence type="ECO:0000313" key="7">
    <source>
        <dbReference type="Proteomes" id="UP000738325"/>
    </source>
</evidence>
<feature type="region of interest" description="Disordered" evidence="4">
    <location>
        <begin position="996"/>
        <end position="1158"/>
    </location>
</feature>
<gene>
    <name evidence="6" type="ORF">BGZ99_008677</name>
</gene>
<keyword evidence="3" id="KW-0175">Coiled coil</keyword>
<dbReference type="GO" id="GO:0005634">
    <property type="term" value="C:nucleus"/>
    <property type="evidence" value="ECO:0007669"/>
    <property type="project" value="UniProtKB-SubCell"/>
</dbReference>
<dbReference type="GO" id="GO:0000781">
    <property type="term" value="C:chromosome, telomeric region"/>
    <property type="evidence" value="ECO:0007669"/>
    <property type="project" value="GOC"/>
</dbReference>
<dbReference type="OrthoDB" id="2419791at2759"/>
<dbReference type="Proteomes" id="UP000738325">
    <property type="component" value="Unassembled WGS sequence"/>
</dbReference>
<feature type="region of interest" description="Disordered" evidence="4">
    <location>
        <begin position="1"/>
        <end position="142"/>
    </location>
</feature>
<feature type="compositionally biased region" description="Acidic residues" evidence="4">
    <location>
        <begin position="1018"/>
        <end position="1068"/>
    </location>
</feature>
<accession>A0A9P6RB84</accession>
<dbReference type="InterPro" id="IPR028941">
    <property type="entry name" value="WHIM2_dom"/>
</dbReference>
<comment type="caution">
    <text evidence="6">The sequence shown here is derived from an EMBL/GenBank/DDBJ whole genome shotgun (WGS) entry which is preliminary data.</text>
</comment>
<feature type="region of interest" description="Disordered" evidence="4">
    <location>
        <begin position="625"/>
        <end position="652"/>
    </location>
</feature>
<evidence type="ECO:0000256" key="1">
    <source>
        <dbReference type="ARBA" id="ARBA00004123"/>
    </source>
</evidence>
<evidence type="ECO:0000256" key="4">
    <source>
        <dbReference type="SAM" id="MobiDB-lite"/>
    </source>
</evidence>
<feature type="domain" description="DDT" evidence="5">
    <location>
        <begin position="221"/>
        <end position="286"/>
    </location>
</feature>
<evidence type="ECO:0000256" key="3">
    <source>
        <dbReference type="SAM" id="Coils"/>
    </source>
</evidence>
<proteinExistence type="predicted"/>
<feature type="compositionally biased region" description="Polar residues" evidence="4">
    <location>
        <begin position="108"/>
        <end position="121"/>
    </location>
</feature>
<dbReference type="InterPro" id="IPR018501">
    <property type="entry name" value="DDT_dom"/>
</dbReference>
<dbReference type="PROSITE" id="PS50827">
    <property type="entry name" value="DDT"/>
    <property type="match status" value="1"/>
</dbReference>
<feature type="compositionally biased region" description="Basic and acidic residues" evidence="4">
    <location>
        <begin position="24"/>
        <end position="36"/>
    </location>
</feature>
<feature type="compositionally biased region" description="Basic and acidic residues" evidence="4">
    <location>
        <begin position="55"/>
        <end position="65"/>
    </location>
</feature>
<dbReference type="GO" id="GO:0031509">
    <property type="term" value="P:subtelomeric heterochromatin formation"/>
    <property type="evidence" value="ECO:0007669"/>
    <property type="project" value="TreeGrafter"/>
</dbReference>
<feature type="region of interest" description="Disordered" evidence="4">
    <location>
        <begin position="768"/>
        <end position="808"/>
    </location>
</feature>
<sequence>MHASPKDATNATTASNAITAPALDSKEIFSRTEERKQARKTKRSPGSVPEVISPPREKAVKEPRPPKQQASARVKADHNESAVGPKAERSILSFFDRSNSGPPPSRPIATSQSEPLTSSATSKDDHHSDSITASATSPTKGGYKQSCLSFDVLDPSKADTYFASMLAASKDDDRRLGGILKELPPLTGRAPYEDLLDGMLLRSSKLPSLSKLELQPQELNMDMLADIKMVHEFLNTFGTPLGLTKDPGEWITFDLLLSMIRNPRIDNRLLDLLCRMIKTAYEDDDAPKIDQFNFLYFLAAGPETIALLAEQKETKKTKFSASSRKKALVPLNRLATIEYAVYTTADRVEALVKALHDITASDRFHRFMRNEVEENITTLKRHKRKRAEVRKELETQTHDLEREMKAIEVEAAELESQRQAILASERENAPAEEESGTLRITAAARRQRLAQAKDARTKAHDLLNQQKSLANDLKAIETTWESKKEELEDISLDDTEVQRDHNVPLTQLRGGHVINSDDKLRVICLGSDRWGRKYWFWREFGGVIVEDRALVGPKVEASDIAQEVSTSMTRMAVMDDRNENGALIDEDPVNDVTQRMKTMAEPDLAGDKSHAARDNRMSINNLLSEASPTEEAPPITIPQQPEPAKPTPEKDLLDYGPIQTWTLISTTKELASITRALNAKGSRERILKASLQTMRKEIEDSFDRIKTWAARDYVGKNDQVVSVMGAVGQLLSKTDLELLKKKRGRKSRQELADIAATELELEAAVLDKSMDLDHDPTSVANPDVEMDEDGSDHGQEQSSTLQEEEDQNEVAEGFLAAIRGEDSGSLPSEYFEGLVQTVAEKLKELSQAICNGRADAISEAVQEVSGKDEQRASDSLETTIRVLQRCLQLMGESSEEDGEDTVKDAAPDQEPSLPTVVDAADDTKTEQDTVMDDATSQPEEAKFQKLRVAVPVSVNPRLLAWLQTCQIDTMLMNVKTFGALYAWLDECKASIASAVYDTDEDDDEEEDVQRGRKKKQEDDDAEDDENEEDEGEGDDDDEGDQEDDEGEEAGDEKTQEDDQEDDEDEDENEGRRSRQRKTRQESRLRITTIRGRALRARTNRAVSYKDEIRDSDEEQVLSGEISGEDVDEGDEKADEMEEEEHEEESIASRLRRSKRTRH</sequence>
<feature type="compositionally biased region" description="Acidic residues" evidence="4">
    <location>
        <begin position="997"/>
        <end position="1007"/>
    </location>
</feature>